<organism evidence="15 16">
    <name type="scientific">Galendromus occidentalis</name>
    <name type="common">western predatory mite</name>
    <dbReference type="NCBI Taxonomy" id="34638"/>
    <lineage>
        <taxon>Eukaryota</taxon>
        <taxon>Metazoa</taxon>
        <taxon>Ecdysozoa</taxon>
        <taxon>Arthropoda</taxon>
        <taxon>Chelicerata</taxon>
        <taxon>Arachnida</taxon>
        <taxon>Acari</taxon>
        <taxon>Parasitiformes</taxon>
        <taxon>Mesostigmata</taxon>
        <taxon>Gamasina</taxon>
        <taxon>Phytoseioidea</taxon>
        <taxon>Phytoseiidae</taxon>
        <taxon>Typhlodrominae</taxon>
        <taxon>Galendromus</taxon>
    </lineage>
</organism>
<evidence type="ECO:0000256" key="7">
    <source>
        <dbReference type="ARBA" id="ARBA00023163"/>
    </source>
</evidence>
<dbReference type="InterPro" id="IPR009071">
    <property type="entry name" value="HMG_box_dom"/>
</dbReference>
<dbReference type="PANTHER" id="PTHR10373:SF38">
    <property type="entry name" value="PROTEIN PANGOLIN, ISOFORM J"/>
    <property type="match status" value="1"/>
</dbReference>
<dbReference type="PROSITE" id="PS50118">
    <property type="entry name" value="HMG_BOX_2"/>
    <property type="match status" value="1"/>
</dbReference>
<dbReference type="Proteomes" id="UP000694867">
    <property type="component" value="Unplaced"/>
</dbReference>
<feature type="compositionally biased region" description="Low complexity" evidence="13">
    <location>
        <begin position="195"/>
        <end position="217"/>
    </location>
</feature>
<evidence type="ECO:0000259" key="14">
    <source>
        <dbReference type="PROSITE" id="PS50118"/>
    </source>
</evidence>
<dbReference type="SMART" id="SM01366">
    <property type="entry name" value="c-clamp"/>
    <property type="match status" value="1"/>
</dbReference>
<dbReference type="Pfam" id="PF00505">
    <property type="entry name" value="HMG_box"/>
    <property type="match status" value="1"/>
</dbReference>
<gene>
    <name evidence="16" type="primary">LOC100905988</name>
</gene>
<dbReference type="KEGG" id="goe:100905988"/>
<dbReference type="RefSeq" id="XP_003747335.1">
    <property type="nucleotide sequence ID" value="XM_003747287.2"/>
</dbReference>
<dbReference type="CDD" id="cd21996">
    <property type="entry name" value="HMG-box_TCF7-like"/>
    <property type="match status" value="1"/>
</dbReference>
<evidence type="ECO:0000313" key="15">
    <source>
        <dbReference type="Proteomes" id="UP000694867"/>
    </source>
</evidence>
<evidence type="ECO:0000256" key="13">
    <source>
        <dbReference type="SAM" id="MobiDB-lite"/>
    </source>
</evidence>
<keyword evidence="6" id="KW-0010">Activator</keyword>
<evidence type="ECO:0000256" key="9">
    <source>
        <dbReference type="ARBA" id="ARBA00053480"/>
    </source>
</evidence>
<dbReference type="InterPro" id="IPR036910">
    <property type="entry name" value="HMG_box_dom_sf"/>
</dbReference>
<name>A0AAJ6VZZ3_9ACAR</name>
<comment type="function">
    <text evidence="9">Segment polarity protein. Functions together with arm to transduce the Wingless (Wg) signal in embryos and in developing adult tissues. Acts as a transcriptional activator, but in the absence of arm, it binds to gro and acts as a transcriptional repressor of wg-responsive genes.</text>
</comment>
<feature type="compositionally biased region" description="Low complexity" evidence="13">
    <location>
        <begin position="21"/>
        <end position="55"/>
    </location>
</feature>
<evidence type="ECO:0000256" key="6">
    <source>
        <dbReference type="ARBA" id="ARBA00023159"/>
    </source>
</evidence>
<dbReference type="GO" id="GO:0060070">
    <property type="term" value="P:canonical Wnt signaling pathway"/>
    <property type="evidence" value="ECO:0007669"/>
    <property type="project" value="TreeGrafter"/>
</dbReference>
<feature type="region of interest" description="Disordered" evidence="13">
    <location>
        <begin position="191"/>
        <end position="276"/>
    </location>
</feature>
<dbReference type="CTD" id="43769"/>
<feature type="compositionally biased region" description="Polar residues" evidence="13">
    <location>
        <begin position="318"/>
        <end position="331"/>
    </location>
</feature>
<evidence type="ECO:0000256" key="3">
    <source>
        <dbReference type="ARBA" id="ARBA00022687"/>
    </source>
</evidence>
<dbReference type="PANTHER" id="PTHR10373">
    <property type="entry name" value="TRANSCRIPTION FACTOR 7 FAMILY MEMBER"/>
    <property type="match status" value="1"/>
</dbReference>
<feature type="compositionally biased region" description="Acidic residues" evidence="13">
    <location>
        <begin position="220"/>
        <end position="230"/>
    </location>
</feature>
<comment type="subcellular location">
    <subcellularLocation>
        <location evidence="1">Nucleus</location>
    </subcellularLocation>
</comment>
<evidence type="ECO:0000256" key="12">
    <source>
        <dbReference type="PROSITE-ProRule" id="PRU00267"/>
    </source>
</evidence>
<dbReference type="Gene3D" id="1.10.30.10">
    <property type="entry name" value="High mobility group box domain"/>
    <property type="match status" value="1"/>
</dbReference>
<dbReference type="SUPFAM" id="SSF47095">
    <property type="entry name" value="HMG-box"/>
    <property type="match status" value="1"/>
</dbReference>
<feature type="domain" description="HMG box" evidence="14">
    <location>
        <begin position="68"/>
        <end position="136"/>
    </location>
</feature>
<evidence type="ECO:0000256" key="8">
    <source>
        <dbReference type="ARBA" id="ARBA00023242"/>
    </source>
</evidence>
<evidence type="ECO:0000256" key="5">
    <source>
        <dbReference type="ARBA" id="ARBA00023125"/>
    </source>
</evidence>
<dbReference type="FunFam" id="1.10.30.10:FF:000001">
    <property type="entry name" value="transcription factor 7 isoform X2"/>
    <property type="match status" value="1"/>
</dbReference>
<accession>A0AAJ6VZZ3</accession>
<proteinExistence type="inferred from homology"/>
<feature type="region of interest" description="Disordered" evidence="13">
    <location>
        <begin position="312"/>
        <end position="331"/>
    </location>
</feature>
<dbReference type="GO" id="GO:0010628">
    <property type="term" value="P:positive regulation of gene expression"/>
    <property type="evidence" value="ECO:0007669"/>
    <property type="project" value="UniProtKB-ARBA"/>
</dbReference>
<dbReference type="GO" id="GO:1990907">
    <property type="term" value="C:beta-catenin-TCF complex"/>
    <property type="evidence" value="ECO:0007669"/>
    <property type="project" value="TreeGrafter"/>
</dbReference>
<dbReference type="GO" id="GO:0000978">
    <property type="term" value="F:RNA polymerase II cis-regulatory region sequence-specific DNA binding"/>
    <property type="evidence" value="ECO:0007669"/>
    <property type="project" value="TreeGrafter"/>
</dbReference>
<evidence type="ECO:0000256" key="4">
    <source>
        <dbReference type="ARBA" id="ARBA00023015"/>
    </source>
</evidence>
<dbReference type="GO" id="GO:0019900">
    <property type="term" value="F:kinase binding"/>
    <property type="evidence" value="ECO:0007669"/>
    <property type="project" value="UniProtKB-ARBA"/>
</dbReference>
<keyword evidence="4" id="KW-0805">Transcription regulation</keyword>
<evidence type="ECO:0000256" key="10">
    <source>
        <dbReference type="ARBA" id="ARBA00061799"/>
    </source>
</evidence>
<comment type="subunit">
    <text evidence="10">Binds to the beta-catenin homolog arm or to gro.</text>
</comment>
<dbReference type="GO" id="GO:0007435">
    <property type="term" value="P:salivary gland morphogenesis"/>
    <property type="evidence" value="ECO:0007669"/>
    <property type="project" value="UniProtKB-ARBA"/>
</dbReference>
<dbReference type="GO" id="GO:0000981">
    <property type="term" value="F:DNA-binding transcription factor activity, RNA polymerase II-specific"/>
    <property type="evidence" value="ECO:0007669"/>
    <property type="project" value="TreeGrafter"/>
</dbReference>
<keyword evidence="7" id="KW-0804">Transcription</keyword>
<dbReference type="GO" id="GO:0072091">
    <property type="term" value="P:regulation of stem cell proliferation"/>
    <property type="evidence" value="ECO:0007669"/>
    <property type="project" value="UniProtKB-ARBA"/>
</dbReference>
<comment type="similarity">
    <text evidence="2">Belongs to the TCF/LEF family.</text>
</comment>
<feature type="DNA-binding region" description="HMG box" evidence="12">
    <location>
        <begin position="68"/>
        <end position="136"/>
    </location>
</feature>
<keyword evidence="5 12" id="KW-0238">DNA-binding</keyword>
<dbReference type="AlphaFoldDB" id="A0AAJ6VZZ3"/>
<feature type="region of interest" description="Disordered" evidence="13">
    <location>
        <begin position="14"/>
        <end position="68"/>
    </location>
</feature>
<evidence type="ECO:0000256" key="1">
    <source>
        <dbReference type="ARBA" id="ARBA00004123"/>
    </source>
</evidence>
<evidence type="ECO:0000313" key="16">
    <source>
        <dbReference type="RefSeq" id="XP_003747335.1"/>
    </source>
</evidence>
<keyword evidence="15" id="KW-1185">Reference proteome</keyword>
<dbReference type="SMART" id="SM00398">
    <property type="entry name" value="HMG"/>
    <property type="match status" value="1"/>
</dbReference>
<protein>
    <recommendedName>
        <fullName evidence="11">dTCF</fullName>
    </recommendedName>
</protein>
<dbReference type="GO" id="GO:0001222">
    <property type="term" value="F:transcription corepressor binding"/>
    <property type="evidence" value="ECO:0007669"/>
    <property type="project" value="UniProtKB-ARBA"/>
</dbReference>
<sequence length="331" mass="36546">MAAMYTNKFEHGAGQAALPVSMAPSATSPPRRSSLVSSHNSSSQNQNSVENGSNGTVEKKSQKPSTHVKKPLNAFMLYMKEMRAKVVAECTLKESAAINQILGRRWHSLTREEQSIYYEMARKERQLHMQLYPGWTARDNYALNTKKKKKKKERIHDADVSNSAKKCRARFGLDQQSEWCKPCRRKKKCSRFLGGDDNPGSNNPGSNAPSSNGPSPNQADDTDSDSDSDEPNISSVEAPTPPDSVLMHRSPGAQSLCTDDEHPLLSPSLPMPPSPRVPLPLPTSYKNHPLSIHQLTSQSDCKREPQDHPMLGVESILTPPSTETPHLLTVT</sequence>
<keyword evidence="3" id="KW-0879">Wnt signaling pathway</keyword>
<dbReference type="GO" id="GO:0045892">
    <property type="term" value="P:negative regulation of DNA-templated transcription"/>
    <property type="evidence" value="ECO:0007669"/>
    <property type="project" value="UniProtKB-ARBA"/>
</dbReference>
<dbReference type="GO" id="GO:0000785">
    <property type="term" value="C:chromatin"/>
    <property type="evidence" value="ECO:0007669"/>
    <property type="project" value="TreeGrafter"/>
</dbReference>
<reference evidence="16" key="1">
    <citation type="submission" date="2025-08" db="UniProtKB">
        <authorList>
            <consortium name="RefSeq"/>
        </authorList>
    </citation>
    <scope>IDENTIFICATION</scope>
</reference>
<dbReference type="GO" id="GO:0035277">
    <property type="term" value="P:spiracle morphogenesis, open tracheal system"/>
    <property type="evidence" value="ECO:0007669"/>
    <property type="project" value="UniProtKB-ARBA"/>
</dbReference>
<keyword evidence="8 12" id="KW-0539">Nucleus</keyword>
<dbReference type="GO" id="GO:0007500">
    <property type="term" value="P:mesodermal cell fate determination"/>
    <property type="evidence" value="ECO:0007669"/>
    <property type="project" value="UniProtKB-ARBA"/>
</dbReference>
<dbReference type="GeneID" id="100905988"/>
<dbReference type="InterPro" id="IPR024940">
    <property type="entry name" value="TCF/LEF"/>
</dbReference>
<evidence type="ECO:0000256" key="11">
    <source>
        <dbReference type="ARBA" id="ARBA00080285"/>
    </source>
</evidence>
<evidence type="ECO:0000256" key="2">
    <source>
        <dbReference type="ARBA" id="ARBA00006569"/>
    </source>
</evidence>